<protein>
    <submittedName>
        <fullName evidence="7">Very short patch repair endonuclease</fullName>
    </submittedName>
</protein>
<dbReference type="InterPro" id="IPR011335">
    <property type="entry name" value="Restrct_endonuc-II-like"/>
</dbReference>
<keyword evidence="8" id="KW-1185">Reference proteome</keyword>
<keyword evidence="3" id="KW-0227">DNA damage</keyword>
<dbReference type="CDD" id="cd00221">
    <property type="entry name" value="Vsr"/>
    <property type="match status" value="1"/>
</dbReference>
<dbReference type="Proteomes" id="UP001499989">
    <property type="component" value="Unassembled WGS sequence"/>
</dbReference>
<comment type="caution">
    <text evidence="7">The sequence shown here is derived from an EMBL/GenBank/DDBJ whole genome shotgun (WGS) entry which is preliminary data.</text>
</comment>
<evidence type="ECO:0000313" key="8">
    <source>
        <dbReference type="Proteomes" id="UP001499989"/>
    </source>
</evidence>
<keyword evidence="5" id="KW-0234">DNA repair</keyword>
<dbReference type="Gene3D" id="3.40.960.10">
    <property type="entry name" value="VSR Endonuclease"/>
    <property type="match status" value="1"/>
</dbReference>
<dbReference type="Pfam" id="PF03852">
    <property type="entry name" value="Vsr"/>
    <property type="match status" value="1"/>
</dbReference>
<keyword evidence="2 7" id="KW-0255">Endonuclease</keyword>
<gene>
    <name evidence="7" type="ORF">GCM10010310_13610</name>
</gene>
<evidence type="ECO:0000256" key="3">
    <source>
        <dbReference type="ARBA" id="ARBA00022763"/>
    </source>
</evidence>
<dbReference type="SUPFAM" id="SSF52980">
    <property type="entry name" value="Restriction endonuclease-like"/>
    <property type="match status" value="1"/>
</dbReference>
<dbReference type="InterPro" id="IPR004603">
    <property type="entry name" value="DNA_mismatch_endonuc_vsr"/>
</dbReference>
<accession>A0ABN3SB94</accession>
<evidence type="ECO:0000256" key="6">
    <source>
        <dbReference type="ARBA" id="ARBA00029466"/>
    </source>
</evidence>
<evidence type="ECO:0000313" key="7">
    <source>
        <dbReference type="EMBL" id="GAA2672879.1"/>
    </source>
</evidence>
<proteinExistence type="inferred from homology"/>
<name>A0ABN3SB94_9ACTN</name>
<evidence type="ECO:0000256" key="2">
    <source>
        <dbReference type="ARBA" id="ARBA00022759"/>
    </source>
</evidence>
<organism evidence="7 8">
    <name type="scientific">Streptomyces violaceolatus</name>
    <dbReference type="NCBI Taxonomy" id="67378"/>
    <lineage>
        <taxon>Bacteria</taxon>
        <taxon>Bacillati</taxon>
        <taxon>Actinomycetota</taxon>
        <taxon>Actinomycetes</taxon>
        <taxon>Kitasatosporales</taxon>
        <taxon>Streptomycetaceae</taxon>
        <taxon>Streptomyces</taxon>
        <taxon>Streptomyces violaceoruber group</taxon>
    </lineage>
</organism>
<dbReference type="NCBIfam" id="TIGR00632">
    <property type="entry name" value="vsr"/>
    <property type="match status" value="1"/>
</dbReference>
<comment type="similarity">
    <text evidence="6">Belongs to the Vsr family.</text>
</comment>
<dbReference type="GO" id="GO:0004519">
    <property type="term" value="F:endonuclease activity"/>
    <property type="evidence" value="ECO:0007669"/>
    <property type="project" value="UniProtKB-KW"/>
</dbReference>
<evidence type="ECO:0000256" key="1">
    <source>
        <dbReference type="ARBA" id="ARBA00022722"/>
    </source>
</evidence>
<dbReference type="EMBL" id="BAAASK010000002">
    <property type="protein sequence ID" value="GAA2672879.1"/>
    <property type="molecule type" value="Genomic_DNA"/>
</dbReference>
<evidence type="ECO:0000256" key="5">
    <source>
        <dbReference type="ARBA" id="ARBA00023204"/>
    </source>
</evidence>
<keyword evidence="1" id="KW-0540">Nuclease</keyword>
<evidence type="ECO:0000256" key="4">
    <source>
        <dbReference type="ARBA" id="ARBA00022801"/>
    </source>
</evidence>
<keyword evidence="4" id="KW-0378">Hydrolase</keyword>
<reference evidence="7 8" key="1">
    <citation type="journal article" date="2019" name="Int. J. Syst. Evol. Microbiol.">
        <title>The Global Catalogue of Microorganisms (GCM) 10K type strain sequencing project: providing services to taxonomists for standard genome sequencing and annotation.</title>
        <authorList>
            <consortium name="The Broad Institute Genomics Platform"/>
            <consortium name="The Broad Institute Genome Sequencing Center for Infectious Disease"/>
            <person name="Wu L."/>
            <person name="Ma J."/>
        </authorList>
    </citation>
    <scope>NUCLEOTIDE SEQUENCE [LARGE SCALE GENOMIC DNA]</scope>
    <source>
        <strain evidence="7 8">JCM 4531</strain>
    </source>
</reference>
<sequence length="137" mass="15977">MRSNKGRDTKPERRLRSALHRQGLRYRVSVRPVPTLRRTADVVFTKYRVAVFMDGCYWHGCPSHGSMPSSNRDFWVAKIEGNKRRDAETDRLLVEQGWFVVRVWEHTAVEDAVTLVRLALEESKSHFSPRAIRADVR</sequence>